<proteinExistence type="predicted"/>
<dbReference type="SUPFAM" id="SSF47113">
    <property type="entry name" value="Histone-fold"/>
    <property type="match status" value="1"/>
</dbReference>
<evidence type="ECO:0000313" key="1">
    <source>
        <dbReference type="EMBL" id="GEM89220.1"/>
    </source>
</evidence>
<dbReference type="CDD" id="cd22923">
    <property type="entry name" value="HFD_Aq328-like_rpt2"/>
    <property type="match status" value="1"/>
</dbReference>
<evidence type="ECO:0000313" key="2">
    <source>
        <dbReference type="Proteomes" id="UP000321827"/>
    </source>
</evidence>
<dbReference type="InterPro" id="IPR009072">
    <property type="entry name" value="Histone-fold"/>
</dbReference>
<dbReference type="Gene3D" id="1.10.20.10">
    <property type="entry name" value="Histone, subunit A"/>
    <property type="match status" value="1"/>
</dbReference>
<dbReference type="OrthoDB" id="14134at2"/>
<dbReference type="CDD" id="cd22922">
    <property type="entry name" value="HFD_Aq328-like_rpt1"/>
    <property type="match status" value="1"/>
</dbReference>
<name>A0A511RHV2_9DEIN</name>
<comment type="caution">
    <text evidence="1">The sequence shown here is derived from an EMBL/GenBank/DDBJ whole genome shotgun (WGS) entry which is preliminary data.</text>
</comment>
<accession>A0A511RHV2</accession>
<evidence type="ECO:0008006" key="3">
    <source>
        <dbReference type="Google" id="ProtNLM"/>
    </source>
</evidence>
<sequence length="148" mass="16987">MIMRAPQFERLFRIAASLDVDKDDLKRLSDFLGKKIYDLLVVAERNAKYNARDVIYEADLPVTKGLQETMREFEQLDVAPELEPVLDHLAGLPPLDLEVSDEVRARLPKLAGALVVAAARVIRELDPEVKNPRTEHWERLERVFDLLL</sequence>
<protein>
    <recommendedName>
        <fullName evidence="3">DUF1931 domain-containing protein</fullName>
    </recommendedName>
</protein>
<organism evidence="1 2">
    <name type="scientific">Oceanithermus desulfurans NBRC 100063</name>
    <dbReference type="NCBI Taxonomy" id="1227550"/>
    <lineage>
        <taxon>Bacteria</taxon>
        <taxon>Thermotogati</taxon>
        <taxon>Deinococcota</taxon>
        <taxon>Deinococci</taxon>
        <taxon>Thermales</taxon>
        <taxon>Thermaceae</taxon>
        <taxon>Oceanithermus</taxon>
    </lineage>
</organism>
<gene>
    <name evidence="1" type="ORF">ODE01S_06540</name>
</gene>
<dbReference type="AlphaFoldDB" id="A0A511RHV2"/>
<reference evidence="1 2" key="1">
    <citation type="submission" date="2019-07" db="EMBL/GenBank/DDBJ databases">
        <title>Whole genome shotgun sequence of Oceanithermus desulfurans NBRC 100063.</title>
        <authorList>
            <person name="Hosoyama A."/>
            <person name="Uohara A."/>
            <person name="Ohji S."/>
            <person name="Ichikawa N."/>
        </authorList>
    </citation>
    <scope>NUCLEOTIDE SEQUENCE [LARGE SCALE GENOMIC DNA]</scope>
    <source>
        <strain evidence="1 2">NBRC 100063</strain>
    </source>
</reference>
<dbReference type="Proteomes" id="UP000321827">
    <property type="component" value="Unassembled WGS sequence"/>
</dbReference>
<dbReference type="EMBL" id="BJXN01000003">
    <property type="protein sequence ID" value="GEM89220.1"/>
    <property type="molecule type" value="Genomic_DNA"/>
</dbReference>
<dbReference type="Pfam" id="PF09123">
    <property type="entry name" value="DUF1931"/>
    <property type="match status" value="1"/>
</dbReference>
<dbReference type="GO" id="GO:0046982">
    <property type="term" value="F:protein heterodimerization activity"/>
    <property type="evidence" value="ECO:0007669"/>
    <property type="project" value="InterPro"/>
</dbReference>
<dbReference type="InterPro" id="IPR015207">
    <property type="entry name" value="DUF1931"/>
</dbReference>